<dbReference type="PANTHER" id="PTHR24399:SF70">
    <property type="entry name" value="C2H2-TYPE DOMAIN-CONTAINING PROTEIN"/>
    <property type="match status" value="1"/>
</dbReference>
<dbReference type="GO" id="GO:0005654">
    <property type="term" value="C:nucleoplasm"/>
    <property type="evidence" value="ECO:0007669"/>
    <property type="project" value="TreeGrafter"/>
</dbReference>
<dbReference type="AlphaFoldDB" id="A0AAE1TYL3"/>
<dbReference type="InterPro" id="IPR013087">
    <property type="entry name" value="Znf_C2H2_type"/>
</dbReference>
<evidence type="ECO:0000256" key="11">
    <source>
        <dbReference type="SAM" id="Coils"/>
    </source>
</evidence>
<keyword evidence="6" id="KW-0805">Transcription regulation</keyword>
<evidence type="ECO:0000313" key="14">
    <source>
        <dbReference type="Proteomes" id="UP001292094"/>
    </source>
</evidence>
<feature type="coiled-coil region" evidence="11">
    <location>
        <begin position="334"/>
        <end position="361"/>
    </location>
</feature>
<evidence type="ECO:0000256" key="6">
    <source>
        <dbReference type="ARBA" id="ARBA00023015"/>
    </source>
</evidence>
<comment type="caution">
    <text evidence="13">The sequence shown here is derived from an EMBL/GenBank/DDBJ whole genome shotgun (WGS) entry which is preliminary data.</text>
</comment>
<evidence type="ECO:0000256" key="2">
    <source>
        <dbReference type="ARBA" id="ARBA00022723"/>
    </source>
</evidence>
<dbReference type="PROSITE" id="PS00028">
    <property type="entry name" value="ZINC_FINGER_C2H2_1"/>
    <property type="match status" value="6"/>
</dbReference>
<dbReference type="FunFam" id="3.30.160.60:FF:000774">
    <property type="entry name" value="Zinc finger protein"/>
    <property type="match status" value="1"/>
</dbReference>
<dbReference type="Gene3D" id="3.30.160.60">
    <property type="entry name" value="Classic Zinc Finger"/>
    <property type="match status" value="4"/>
</dbReference>
<evidence type="ECO:0000256" key="4">
    <source>
        <dbReference type="ARBA" id="ARBA00022771"/>
    </source>
</evidence>
<dbReference type="GO" id="GO:0000978">
    <property type="term" value="F:RNA polymerase II cis-regulatory region sequence-specific DNA binding"/>
    <property type="evidence" value="ECO:0007669"/>
    <property type="project" value="TreeGrafter"/>
</dbReference>
<dbReference type="PROSITE" id="PS50157">
    <property type="entry name" value="ZINC_FINGER_C2H2_2"/>
    <property type="match status" value="6"/>
</dbReference>
<evidence type="ECO:0000313" key="13">
    <source>
        <dbReference type="EMBL" id="KAK4303468.1"/>
    </source>
</evidence>
<evidence type="ECO:0000256" key="3">
    <source>
        <dbReference type="ARBA" id="ARBA00022737"/>
    </source>
</evidence>
<proteinExistence type="predicted"/>
<dbReference type="Pfam" id="PF00096">
    <property type="entry name" value="zf-C2H2"/>
    <property type="match status" value="5"/>
</dbReference>
<keyword evidence="7" id="KW-0238">DNA-binding</keyword>
<keyword evidence="5" id="KW-0862">Zinc</keyword>
<evidence type="ECO:0000256" key="8">
    <source>
        <dbReference type="ARBA" id="ARBA00023163"/>
    </source>
</evidence>
<feature type="domain" description="C2H2-type" evidence="12">
    <location>
        <begin position="540"/>
        <end position="567"/>
    </location>
</feature>
<feature type="domain" description="C2H2-type" evidence="12">
    <location>
        <begin position="569"/>
        <end position="596"/>
    </location>
</feature>
<reference evidence="13" key="1">
    <citation type="submission" date="2023-11" db="EMBL/GenBank/DDBJ databases">
        <title>Genome assemblies of two species of porcelain crab, Petrolisthes cinctipes and Petrolisthes manimaculis (Anomura: Porcellanidae).</title>
        <authorList>
            <person name="Angst P."/>
        </authorList>
    </citation>
    <scope>NUCLEOTIDE SEQUENCE</scope>
    <source>
        <strain evidence="13">PB745_02</strain>
        <tissue evidence="13">Gill</tissue>
    </source>
</reference>
<dbReference type="PANTHER" id="PTHR24399">
    <property type="entry name" value="ZINC FINGER AND BTB DOMAIN-CONTAINING"/>
    <property type="match status" value="1"/>
</dbReference>
<dbReference type="Proteomes" id="UP001292094">
    <property type="component" value="Unassembled WGS sequence"/>
</dbReference>
<dbReference type="GO" id="GO:0008270">
    <property type="term" value="F:zinc ion binding"/>
    <property type="evidence" value="ECO:0007669"/>
    <property type="project" value="UniProtKB-KW"/>
</dbReference>
<keyword evidence="8" id="KW-0804">Transcription</keyword>
<evidence type="ECO:0000256" key="1">
    <source>
        <dbReference type="ARBA" id="ARBA00004123"/>
    </source>
</evidence>
<sequence>MASREDIREAALYLECFLKGMSECSIIGSYTVQFMEMNGFSLCLQTSFATHLLRLVKDMKGLLMKMDSSLLLACHVGIQTDEVQVCPMCNNDKSSDVSLKGLSLNNKESLGDTQEEKAFDPPELVQLLTSTPLIELKQEITCGPDPVTPSTSHYQGVEISVTDVEFKDIKSKGMGSENVCEESEMGKCVLAGSLDDTIDLDYVSSTDLGHNAQEEILLDELAEGEDGQADKLMYSVYTMNSCGSLQLVSRVLSRSSTTKGTIEAQQVEVLDNSDSTEEVIQEQVHVLTQAESVGDSVQEAVNVLTQSKSRSESVEESFDVLSQPGSREDVMEPVERATIKIKCMKQEDDRLEAAVETLIEREDTQASGSDAVQEMVVSPDLPDLGEKHFKKPTKKCIKKAGISDRSSSNTIITTDIVKLGPEDLAMKNYWCGVCEKEYPSAGSLKIHLSRAHSQVKWCYTCTKTIGVDDTMCDHVRECHGDLPFICEICGRSFRSNAAFQRHMDIHGGLRGSACEICGRTFSRTEYYREHKRIHTGEKPYKCNTCSKSFSRSSNLNTHMRIHNSAEGLHTCNMCSKSFTRRDKLKDHMIRHWQIKRYACRLCPKAYSEKRDLTRHLLKMHTDHNNLDT</sequence>
<dbReference type="InterPro" id="IPR036236">
    <property type="entry name" value="Znf_C2H2_sf"/>
</dbReference>
<feature type="domain" description="C2H2-type" evidence="12">
    <location>
        <begin position="512"/>
        <end position="539"/>
    </location>
</feature>
<evidence type="ECO:0000256" key="10">
    <source>
        <dbReference type="PROSITE-ProRule" id="PRU00042"/>
    </source>
</evidence>
<evidence type="ECO:0000259" key="12">
    <source>
        <dbReference type="PROSITE" id="PS50157"/>
    </source>
</evidence>
<name>A0AAE1TYL3_9EUCA</name>
<dbReference type="SMART" id="SM00355">
    <property type="entry name" value="ZnF_C2H2"/>
    <property type="match status" value="6"/>
</dbReference>
<dbReference type="FunFam" id="3.30.160.60:FF:000446">
    <property type="entry name" value="Zinc finger protein"/>
    <property type="match status" value="1"/>
</dbReference>
<feature type="domain" description="C2H2-type" evidence="12">
    <location>
        <begin position="429"/>
        <end position="457"/>
    </location>
</feature>
<dbReference type="EMBL" id="JAWZYT010002579">
    <property type="protein sequence ID" value="KAK4303468.1"/>
    <property type="molecule type" value="Genomic_DNA"/>
</dbReference>
<dbReference type="SUPFAM" id="SSF57667">
    <property type="entry name" value="beta-beta-alpha zinc fingers"/>
    <property type="match status" value="3"/>
</dbReference>
<feature type="domain" description="C2H2-type" evidence="12">
    <location>
        <begin position="597"/>
        <end position="625"/>
    </location>
</feature>
<keyword evidence="4 10" id="KW-0863">Zinc-finger</keyword>
<protein>
    <recommendedName>
        <fullName evidence="12">C2H2-type domain-containing protein</fullName>
    </recommendedName>
</protein>
<dbReference type="Pfam" id="PF12874">
    <property type="entry name" value="zf-met"/>
    <property type="match status" value="1"/>
</dbReference>
<accession>A0AAE1TYL3</accession>
<organism evidence="13 14">
    <name type="scientific">Petrolisthes manimaculis</name>
    <dbReference type="NCBI Taxonomy" id="1843537"/>
    <lineage>
        <taxon>Eukaryota</taxon>
        <taxon>Metazoa</taxon>
        <taxon>Ecdysozoa</taxon>
        <taxon>Arthropoda</taxon>
        <taxon>Crustacea</taxon>
        <taxon>Multicrustacea</taxon>
        <taxon>Malacostraca</taxon>
        <taxon>Eumalacostraca</taxon>
        <taxon>Eucarida</taxon>
        <taxon>Decapoda</taxon>
        <taxon>Pleocyemata</taxon>
        <taxon>Anomura</taxon>
        <taxon>Galatheoidea</taxon>
        <taxon>Porcellanidae</taxon>
        <taxon>Petrolisthes</taxon>
    </lineage>
</organism>
<keyword evidence="14" id="KW-1185">Reference proteome</keyword>
<keyword evidence="3" id="KW-0677">Repeat</keyword>
<dbReference type="GO" id="GO:0001227">
    <property type="term" value="F:DNA-binding transcription repressor activity, RNA polymerase II-specific"/>
    <property type="evidence" value="ECO:0007669"/>
    <property type="project" value="TreeGrafter"/>
</dbReference>
<gene>
    <name evidence="13" type="ORF">Pmani_024523</name>
</gene>
<keyword evidence="2" id="KW-0479">Metal-binding</keyword>
<dbReference type="FunFam" id="3.30.160.60:FF:000965">
    <property type="entry name" value="Neurotrophin receptor-interacting factor homolog"/>
    <property type="match status" value="1"/>
</dbReference>
<evidence type="ECO:0000256" key="9">
    <source>
        <dbReference type="ARBA" id="ARBA00023242"/>
    </source>
</evidence>
<comment type="subcellular location">
    <subcellularLocation>
        <location evidence="1">Nucleus</location>
    </subcellularLocation>
</comment>
<keyword evidence="9" id="KW-0539">Nucleus</keyword>
<evidence type="ECO:0000256" key="7">
    <source>
        <dbReference type="ARBA" id="ARBA00023125"/>
    </source>
</evidence>
<evidence type="ECO:0000256" key="5">
    <source>
        <dbReference type="ARBA" id="ARBA00022833"/>
    </source>
</evidence>
<feature type="domain" description="C2H2-type" evidence="12">
    <location>
        <begin position="484"/>
        <end position="511"/>
    </location>
</feature>
<keyword evidence="11" id="KW-0175">Coiled coil</keyword>